<dbReference type="Pfam" id="PF16923">
    <property type="entry name" value="Glyco_hydro_63N"/>
    <property type="match status" value="1"/>
</dbReference>
<evidence type="ECO:0000256" key="10">
    <source>
        <dbReference type="ARBA" id="ARBA00023295"/>
    </source>
</evidence>
<organism evidence="19">
    <name type="scientific">Dissoconium aciculare CBS 342.82</name>
    <dbReference type="NCBI Taxonomy" id="1314786"/>
    <lineage>
        <taxon>Eukaryota</taxon>
        <taxon>Fungi</taxon>
        <taxon>Dikarya</taxon>
        <taxon>Ascomycota</taxon>
        <taxon>Pezizomycotina</taxon>
        <taxon>Dothideomycetes</taxon>
        <taxon>Dothideomycetidae</taxon>
        <taxon>Mycosphaerellales</taxon>
        <taxon>Dissoconiaceae</taxon>
        <taxon>Dissoconium</taxon>
    </lineage>
</organism>
<dbReference type="Gene3D" id="1.50.10.10">
    <property type="match status" value="1"/>
</dbReference>
<evidence type="ECO:0000256" key="1">
    <source>
        <dbReference type="ARBA" id="ARBA00004648"/>
    </source>
</evidence>
<feature type="domain" description="Glycosyl hydrolase family 63 N-terminal" evidence="17">
    <location>
        <begin position="32"/>
        <end position="268"/>
    </location>
</feature>
<evidence type="ECO:0000256" key="9">
    <source>
        <dbReference type="ARBA" id="ARBA00023180"/>
    </source>
</evidence>
<dbReference type="AlphaFoldDB" id="A0A6J3MHY3"/>
<evidence type="ECO:0000256" key="13">
    <source>
        <dbReference type="RuleBase" id="RU368089"/>
    </source>
</evidence>
<keyword evidence="7" id="KW-1133">Transmembrane helix</keyword>
<dbReference type="InterPro" id="IPR031335">
    <property type="entry name" value="Glyco_hydro_63_C"/>
</dbReference>
<keyword evidence="8" id="KW-0472">Membrane</keyword>
<dbReference type="GO" id="GO:0009311">
    <property type="term" value="P:oligosaccharide metabolic process"/>
    <property type="evidence" value="ECO:0007669"/>
    <property type="project" value="UniProtKB-UniRule"/>
</dbReference>
<comment type="similarity">
    <text evidence="2 13">Belongs to the glycosyl hydrolase 63 family.</text>
</comment>
<evidence type="ECO:0000256" key="3">
    <source>
        <dbReference type="ARBA" id="ARBA00022692"/>
    </source>
</evidence>
<protein>
    <recommendedName>
        <fullName evidence="11 13">Mannosyl-oligosaccharide glucosidase</fullName>
        <ecNumber evidence="11 13">3.2.1.106</ecNumber>
    </recommendedName>
    <alternativeName>
        <fullName evidence="14">Glucosidase I</fullName>
    </alternativeName>
</protein>
<evidence type="ECO:0000256" key="5">
    <source>
        <dbReference type="ARBA" id="ARBA00022824"/>
    </source>
</evidence>
<dbReference type="FunFam" id="1.50.10.10:FF:000027">
    <property type="entry name" value="Probable mannosyl-oligosaccharide glucosidase"/>
    <property type="match status" value="1"/>
</dbReference>
<dbReference type="GO" id="GO:0004573">
    <property type="term" value="F:Glc3Man9GlcNAc2 oligosaccharide glucosidase activity"/>
    <property type="evidence" value="ECO:0007669"/>
    <property type="project" value="UniProtKB-UniRule"/>
</dbReference>
<feature type="chain" id="PRO_5026972531" description="Mannosyl-oligosaccharide glucosidase" evidence="15">
    <location>
        <begin position="21"/>
        <end position="805"/>
    </location>
</feature>
<gene>
    <name evidence="19" type="ORF">K489DRAFT_309826</name>
</gene>
<dbReference type="InterPro" id="IPR038518">
    <property type="entry name" value="Glyco_hydro_63N_sf"/>
</dbReference>
<dbReference type="PANTHER" id="PTHR10412:SF11">
    <property type="entry name" value="MANNOSYL-OLIGOSACCHARIDE GLUCOSIDASE"/>
    <property type="match status" value="1"/>
</dbReference>
<sequence>MLRNGFVALLVSVSAVLTTAETSAFSKASNDSLLWGPYRSNLYFGIRPRLPRSLSTGLLWARVEDFTVIQDQIRVTCEQHAGMAGYGWDAYDPRIGGVQVVHDKGHGIDLETSFVKFDEGIGGWAARIKGTIRDDAEAGAGSPRGTHQLKTAVWFSVTLDGIGSIEPRDAESNAELGYEDEVEFTGNSADLGDFKLRITEPKSNSHPVASHEAYQSRPLDRTLVNSFQIAQENIWQTKGMLYSSLRTTIDELVEIYGNDKLPPPWQTFTIPNKPGKGNGHLVQKNFEGPFEFDVFYTPASKEAVTSEDLTKALKSASEAFDKKYSSTFQRQAPFTDKKYDGFGKSLFSNLIGGIGYFHGDQMIDRSYAPEYEEDDENFWEAAAEARARGAQTPEGPYELFTSVPSRPFFPRGFLWDEGFHLLPILEWDAEIAMQIISSWYNTMDSDGWIAREQIVGDEARSKVPVEFQVQYPHYANPPTLFMAIEALLNKFDGSAKTKGALSEKFADPEAVRSWLTTLYPLLQRNFDWYRRTQAGDIKTYEREAFSSKEGYRWRGRTPRHTLTSGLDDYPRAQPPHIGELHVDLLSWIGLMARNIQRIASYLGETEDATRYGKIVEAIGRNVDDLHWSKENKAYCDVTADEYDESSHVCHKGYISLFPFMTGLIGPEHQHLKEVLDLIADENELWSPFGIRSLSTRDSGYGQDENYWRSPIWINMNYLIVKELLNISQQPGPQRERAQTLYSALRKNLVDNVYNSWLDTGFAWEQYNPDTGAGQRTQHFTGWTSLVVQLMAMPDLKAGVKVHDEL</sequence>
<comment type="function">
    <text evidence="13">Cleaves the distal alpha 1,2-linked glucose residue from the Glc(3)Man(9)GlcNAc(2) oligosaccharide precursor.</text>
</comment>
<comment type="pathway">
    <text evidence="14">Glycan metabolism; N-glycan degradation.</text>
</comment>
<dbReference type="PANTHER" id="PTHR10412">
    <property type="entry name" value="MANNOSYL-OLIGOSACCHARIDE GLUCOSIDASE"/>
    <property type="match status" value="1"/>
</dbReference>
<keyword evidence="4 13" id="KW-0378">Hydrolase</keyword>
<evidence type="ECO:0000256" key="15">
    <source>
        <dbReference type="SAM" id="SignalP"/>
    </source>
</evidence>
<evidence type="ECO:0000256" key="2">
    <source>
        <dbReference type="ARBA" id="ARBA00010833"/>
    </source>
</evidence>
<evidence type="ECO:0000259" key="16">
    <source>
        <dbReference type="Pfam" id="PF03200"/>
    </source>
</evidence>
<keyword evidence="10 13" id="KW-0326">Glycosidase</keyword>
<feature type="domain" description="Glycosyl hydrolase family 63 C-terminal" evidence="16">
    <location>
        <begin position="305"/>
        <end position="792"/>
    </location>
</feature>
<reference evidence="19" key="2">
    <citation type="submission" date="2020-04" db="EMBL/GenBank/DDBJ databases">
        <authorList>
            <consortium name="NCBI Genome Project"/>
        </authorList>
    </citation>
    <scope>NUCLEOTIDE SEQUENCE</scope>
    <source>
        <strain evidence="19">CBS 342.82</strain>
    </source>
</reference>
<dbReference type="SUPFAM" id="SSF48208">
    <property type="entry name" value="Six-hairpin glycosidases"/>
    <property type="match status" value="1"/>
</dbReference>
<name>A0A6J3MHY3_9PEZI</name>
<reference evidence="19" key="3">
    <citation type="submission" date="2025-08" db="UniProtKB">
        <authorList>
            <consortium name="RefSeq"/>
        </authorList>
    </citation>
    <scope>IDENTIFICATION</scope>
    <source>
        <strain evidence="19">CBS 342.82</strain>
    </source>
</reference>
<reference evidence="19" key="1">
    <citation type="submission" date="2020-01" db="EMBL/GenBank/DDBJ databases">
        <authorList>
            <consortium name="DOE Joint Genome Institute"/>
            <person name="Haridas S."/>
            <person name="Albert R."/>
            <person name="Binder M."/>
            <person name="Bloem J."/>
            <person name="Labutti K."/>
            <person name="Salamov A."/>
            <person name="Andreopoulos B."/>
            <person name="Baker S.E."/>
            <person name="Barry K."/>
            <person name="Bills G."/>
            <person name="Bluhm B.H."/>
            <person name="Cannon C."/>
            <person name="Castanera R."/>
            <person name="Culley D.E."/>
            <person name="Daum C."/>
            <person name="Ezra D."/>
            <person name="Gonzalez J.B."/>
            <person name="Henrissat B."/>
            <person name="Kuo A."/>
            <person name="Liang C."/>
            <person name="Lipzen A."/>
            <person name="Lutzoni F."/>
            <person name="Magnuson J."/>
            <person name="Mondo S."/>
            <person name="Nolan M."/>
            <person name="Ohm R."/>
            <person name="Pangilinan J."/>
            <person name="Park H.-J."/>
            <person name="Ramirez L."/>
            <person name="Alfaro M."/>
            <person name="Sun H."/>
            <person name="Tritt A."/>
            <person name="Yoshinaga Y."/>
            <person name="Zwiers L.-H."/>
            <person name="Turgeon B.G."/>
            <person name="Goodwin S.B."/>
            <person name="Spatafora J.W."/>
            <person name="Crous P.W."/>
            <person name="Grigoriev I.V."/>
        </authorList>
    </citation>
    <scope>NUCLEOTIDE SEQUENCE</scope>
    <source>
        <strain evidence="19">CBS 342.82</strain>
    </source>
</reference>
<keyword evidence="3" id="KW-0812">Transmembrane</keyword>
<evidence type="ECO:0000259" key="17">
    <source>
        <dbReference type="Pfam" id="PF16923"/>
    </source>
</evidence>
<evidence type="ECO:0000256" key="8">
    <source>
        <dbReference type="ARBA" id="ARBA00023136"/>
    </source>
</evidence>
<feature type="signal peptide" evidence="15">
    <location>
        <begin position="1"/>
        <end position="20"/>
    </location>
</feature>
<comment type="catalytic activity">
    <reaction evidence="12 13">
        <text>N(4)-(alpha-D-Glc-(1-&gt;2)-alpha-D-Glc-(1-&gt;3)-alpha-D-Glc-(1-&gt;3)-alpha-D-Man-(1-&gt;2)-alpha-D-Man-(1-&gt;2)-alpha-D-Man-(1-&gt;3)-[alpha-D-Man-(1-&gt;2)-alpha-D-Man-(1-&gt;3)-[alpha-D-Man-(1-&gt;2)-alpha-D-Man-(1-&gt;6)]-alpha-D-Man-(1-&gt;6)]-beta-D-Man-(1-&gt;4)-beta-D-GlcNAc-(1-&gt;4)-beta-D-GlcNAc)-L-asparaginyl-[protein] + H2O = N(4)-(alpha-D-Glc-(1-&gt;3)-alpha-D-Glc-(1-&gt;3)-alpha-D-Man-(1-&gt;2)-alpha-D-Man-(1-&gt;2)-alpha-D-Man-(1-&gt;3)-[alpha-D-Man-(1-&gt;2)-alpha-D-Man-(1-&gt;3)-[alpha-D-Man-(1-&gt;2)-alpha-D-Man-(1-&gt;6)]-alpha-D-Man-(1-&gt;6)]-beta-D-Man-(1-&gt;4)-beta-D-GlcNAc-(1-&gt;4)-beta-D-GlcNAc)-L-asparaginyl-[protein] + beta-D-glucose</text>
        <dbReference type="Rhea" id="RHEA:55988"/>
        <dbReference type="Rhea" id="RHEA-COMP:12806"/>
        <dbReference type="Rhea" id="RHEA-COMP:14355"/>
        <dbReference type="ChEBI" id="CHEBI:15377"/>
        <dbReference type="ChEBI" id="CHEBI:15903"/>
        <dbReference type="ChEBI" id="CHEBI:59082"/>
        <dbReference type="ChEBI" id="CHEBI:132537"/>
        <dbReference type="EC" id="3.2.1.106"/>
    </reaction>
</comment>
<dbReference type="Gene3D" id="2.70.98.110">
    <property type="entry name" value="Glycosyl hydrolase family 63, N-terminal domain"/>
    <property type="match status" value="1"/>
</dbReference>
<dbReference type="InterPro" id="IPR004888">
    <property type="entry name" value="Glycoside_hydrolase_63"/>
</dbReference>
<evidence type="ECO:0000256" key="6">
    <source>
        <dbReference type="ARBA" id="ARBA00022968"/>
    </source>
</evidence>
<evidence type="ECO:0000256" key="12">
    <source>
        <dbReference type="ARBA" id="ARBA00052431"/>
    </source>
</evidence>
<dbReference type="EC" id="3.2.1.106" evidence="11 13"/>
<dbReference type="GeneID" id="54358460"/>
<dbReference type="Proteomes" id="UP000504637">
    <property type="component" value="Unplaced"/>
</dbReference>
<keyword evidence="9 14" id="KW-0325">Glycoprotein</keyword>
<dbReference type="OrthoDB" id="410058at2759"/>
<dbReference type="RefSeq" id="XP_033464566.1">
    <property type="nucleotide sequence ID" value="XM_033600660.1"/>
</dbReference>
<comment type="subcellular location">
    <subcellularLocation>
        <location evidence="1 13">Endoplasmic reticulum membrane</location>
        <topology evidence="1 13">Single-pass type II membrane protein</topology>
    </subcellularLocation>
</comment>
<dbReference type="Pfam" id="PF03200">
    <property type="entry name" value="Glyco_hydro_63"/>
    <property type="match status" value="1"/>
</dbReference>
<dbReference type="InterPro" id="IPR031631">
    <property type="entry name" value="Glyco_hydro_63N"/>
</dbReference>
<evidence type="ECO:0000256" key="11">
    <source>
        <dbReference type="ARBA" id="ARBA00038888"/>
    </source>
</evidence>
<evidence type="ECO:0000256" key="4">
    <source>
        <dbReference type="ARBA" id="ARBA00022801"/>
    </source>
</evidence>
<evidence type="ECO:0000313" key="18">
    <source>
        <dbReference type="Proteomes" id="UP000504637"/>
    </source>
</evidence>
<dbReference type="InterPro" id="IPR008928">
    <property type="entry name" value="6-hairpin_glycosidase_sf"/>
</dbReference>
<evidence type="ECO:0000256" key="7">
    <source>
        <dbReference type="ARBA" id="ARBA00022989"/>
    </source>
</evidence>
<keyword evidence="18" id="KW-1185">Reference proteome</keyword>
<dbReference type="InterPro" id="IPR012341">
    <property type="entry name" value="6hp_glycosidase-like_sf"/>
</dbReference>
<keyword evidence="5 13" id="KW-0256">Endoplasmic reticulum</keyword>
<accession>A0A6J3MHY3</accession>
<keyword evidence="6" id="KW-0735">Signal-anchor</keyword>
<evidence type="ECO:0000256" key="14">
    <source>
        <dbReference type="RuleBase" id="RU369107"/>
    </source>
</evidence>
<evidence type="ECO:0000313" key="19">
    <source>
        <dbReference type="RefSeq" id="XP_033464566.1"/>
    </source>
</evidence>
<dbReference type="GO" id="GO:0006487">
    <property type="term" value="P:protein N-linked glycosylation"/>
    <property type="evidence" value="ECO:0007669"/>
    <property type="project" value="UniProtKB-UniRule"/>
</dbReference>
<proteinExistence type="inferred from homology"/>
<dbReference type="GO" id="GO:0005789">
    <property type="term" value="C:endoplasmic reticulum membrane"/>
    <property type="evidence" value="ECO:0007669"/>
    <property type="project" value="UniProtKB-SubCell"/>
</dbReference>
<keyword evidence="15" id="KW-0732">Signal</keyword>